<dbReference type="GO" id="GO:0006986">
    <property type="term" value="P:response to unfolded protein"/>
    <property type="evidence" value="ECO:0007669"/>
    <property type="project" value="InterPro"/>
</dbReference>
<sequence length="999" mass="111016">MTPLLYFSVKISPPTGQTWVAHVYRDNCWLHIHEMAEGCGIFPMKTETYEVYANQRRHSSRLMDSKSQISDPYSDDFNVNPLSEALEFAKRLCPSDSCRIRTSTPRISSGVGSSVNLWLNSLDDEGKNNCTEPNLLSVQRLACQDGQQADTASETVLQEPSLDKSRDCRSSWQEDKDDELKSNHTKLSAMKIGLNHASSFQKIDEGSWPRDGAQENERDRTMSTISFMDPSLTVELSPPLITPYKHKTSMTDDISFEHSEACTSSTFDDSQNSPSLDDLFCWHQTNEGFPQVTNDEGKINRPELSGPSVTQNNTLNMRYTDPVNQLSLSGSTRFSENYDNSITLYGPYINDYIRTGQKLTRPDFPTSSCGYSNPFTIHEAQEPQQRMYTSLPLYSLTQNCDYSQGYAGLYHNFGSITNTYFDQNGFGYCTKYCTDKSGEMYIPRRDYCTLDQVDTQHAAFAPVAGGLSYPSSCLSDVHPSVNPATLTWSIGHNITCDKTYHSSETERSSEQDYTTLSKMLACGNTKRETLKSEASQPSLLSSATMDDTTVSSSTVGEDTAVTGPQTSSGNCYFWQYNSQCKGPKALRLVDLELSQISNEEASSQLASSSGMKDPSVPGENDMKCISVESTDFSLTKSYSPSPISPQSLAGYPLVMFEDPVQRRYDLVHCSKLRRGDGNDVTPNFLRLRSMGEELDSLNQQLMEQGEIIVAGSTEQTTMAPVLLPHSGSLDGELNVCCLANLSTLDNKIVEQAKREKNKLASKICRLKKKAFHEANKIKYTGLGLEYGELATVIVRLKQLLREHLGPNLIFWNMYKAKYSVGSNPEPSCHTQCPSDPIQEMRTRGITKSNVEPREPHNTYASWQTTGPFNSTSSNTGGPLLQKAIKIYEDTHITHAAGRTDALVEEVLQMSRTSLINHPLLRGLSVDAVSALEFSDYNMLARQQQPVSSSEPDGINSFPGTCSVCPVKSDCVIYPPPIYPPPKFVVSFPAEMSTQTDVPY</sequence>
<dbReference type="EMBL" id="CAXLJL010001011">
    <property type="protein sequence ID" value="CAL5142314.1"/>
    <property type="molecule type" value="Genomic_DNA"/>
</dbReference>
<organism evidence="2 3">
    <name type="scientific">Calicophoron daubneyi</name>
    <name type="common">Rumen fluke</name>
    <name type="synonym">Paramphistomum daubneyi</name>
    <dbReference type="NCBI Taxonomy" id="300641"/>
    <lineage>
        <taxon>Eukaryota</taxon>
        <taxon>Metazoa</taxon>
        <taxon>Spiralia</taxon>
        <taxon>Lophotrochozoa</taxon>
        <taxon>Platyhelminthes</taxon>
        <taxon>Trematoda</taxon>
        <taxon>Digenea</taxon>
        <taxon>Plagiorchiida</taxon>
        <taxon>Pronocephalata</taxon>
        <taxon>Paramphistomoidea</taxon>
        <taxon>Paramphistomidae</taxon>
        <taxon>Calicophoron</taxon>
    </lineage>
</organism>
<feature type="region of interest" description="Disordered" evidence="1">
    <location>
        <begin position="293"/>
        <end position="315"/>
    </location>
</feature>
<reference evidence="2" key="1">
    <citation type="submission" date="2024-06" db="EMBL/GenBank/DDBJ databases">
        <authorList>
            <person name="Liu X."/>
            <person name="Lenzi L."/>
            <person name="Haldenby T S."/>
            <person name="Uol C."/>
        </authorList>
    </citation>
    <scope>NUCLEOTIDE SEQUENCE</scope>
</reference>
<feature type="region of interest" description="Disordered" evidence="1">
    <location>
        <begin position="527"/>
        <end position="561"/>
    </location>
</feature>
<name>A0AAV2U247_CALDB</name>
<gene>
    <name evidence="2" type="ORF">CDAUBV1_LOCUS17556</name>
</gene>
<evidence type="ECO:0000313" key="2">
    <source>
        <dbReference type="EMBL" id="CAL5142314.1"/>
    </source>
</evidence>
<dbReference type="PANTHER" id="PTHR21552:SF2">
    <property type="entry name" value="CREB3 REGULATORY FACTOR"/>
    <property type="match status" value="1"/>
</dbReference>
<proteinExistence type="predicted"/>
<feature type="compositionally biased region" description="Polar residues" evidence="1">
    <location>
        <begin position="858"/>
        <end position="874"/>
    </location>
</feature>
<evidence type="ECO:0000256" key="1">
    <source>
        <dbReference type="SAM" id="MobiDB-lite"/>
    </source>
</evidence>
<feature type="compositionally biased region" description="Low complexity" evidence="1">
    <location>
        <begin position="541"/>
        <end position="559"/>
    </location>
</feature>
<dbReference type="GO" id="GO:0000981">
    <property type="term" value="F:DNA-binding transcription factor activity, RNA polymerase II-specific"/>
    <property type="evidence" value="ECO:0007669"/>
    <property type="project" value="TreeGrafter"/>
</dbReference>
<dbReference type="PANTHER" id="PTHR21552">
    <property type="entry name" value="ADULT RETINA PROTEIN"/>
    <property type="match status" value="1"/>
</dbReference>
<accession>A0AAV2U247</accession>
<comment type="caution">
    <text evidence="2">The sequence shown here is derived from an EMBL/GenBank/DDBJ whole genome shotgun (WGS) entry which is preliminary data.</text>
</comment>
<evidence type="ECO:0000313" key="3">
    <source>
        <dbReference type="Proteomes" id="UP001497525"/>
    </source>
</evidence>
<dbReference type="GO" id="GO:0005634">
    <property type="term" value="C:nucleus"/>
    <property type="evidence" value="ECO:0007669"/>
    <property type="project" value="TreeGrafter"/>
</dbReference>
<feature type="region of interest" description="Disordered" evidence="1">
    <location>
        <begin position="849"/>
        <end position="874"/>
    </location>
</feature>
<dbReference type="AlphaFoldDB" id="A0AAV2U247"/>
<dbReference type="Proteomes" id="UP001497525">
    <property type="component" value="Unassembled WGS sequence"/>
</dbReference>
<feature type="region of interest" description="Disordered" evidence="1">
    <location>
        <begin position="153"/>
        <end position="182"/>
    </location>
</feature>
<dbReference type="GO" id="GO:0000977">
    <property type="term" value="F:RNA polymerase II transcription regulatory region sequence-specific DNA binding"/>
    <property type="evidence" value="ECO:0007669"/>
    <property type="project" value="TreeGrafter"/>
</dbReference>
<protein>
    <submittedName>
        <fullName evidence="2">Uncharacterized protein</fullName>
    </submittedName>
</protein>
<dbReference type="InterPro" id="IPR039165">
    <property type="entry name" value="CREBRF"/>
</dbReference>
<feature type="compositionally biased region" description="Basic and acidic residues" evidence="1">
    <location>
        <begin position="161"/>
        <end position="182"/>
    </location>
</feature>
<dbReference type="CDD" id="cd14809">
    <property type="entry name" value="bZIP_AUREO-like"/>
    <property type="match status" value="1"/>
</dbReference>